<evidence type="ECO:0000256" key="11">
    <source>
        <dbReference type="SAM" id="Phobius"/>
    </source>
</evidence>
<evidence type="ECO:0000256" key="6">
    <source>
        <dbReference type="ARBA" id="ARBA00023128"/>
    </source>
</evidence>
<dbReference type="CDD" id="cd02968">
    <property type="entry name" value="SCO"/>
    <property type="match status" value="1"/>
</dbReference>
<dbReference type="GO" id="GO:0016531">
    <property type="term" value="F:copper chaperone activity"/>
    <property type="evidence" value="ECO:0007669"/>
    <property type="project" value="InterPro"/>
</dbReference>
<evidence type="ECO:0000313" key="12">
    <source>
        <dbReference type="EMBL" id="ODV92655.1"/>
    </source>
</evidence>
<feature type="transmembrane region" description="Helical" evidence="11">
    <location>
        <begin position="56"/>
        <end position="75"/>
    </location>
</feature>
<feature type="binding site" evidence="9">
    <location>
        <position position="132"/>
    </location>
    <ligand>
        <name>Cu cation</name>
        <dbReference type="ChEBI" id="CHEBI:23378"/>
    </ligand>
</feature>
<feature type="binding site" evidence="9">
    <location>
        <position position="222"/>
    </location>
    <ligand>
        <name>Cu cation</name>
        <dbReference type="ChEBI" id="CHEBI:23378"/>
    </ligand>
</feature>
<dbReference type="PIRSF" id="PIRSF037736">
    <property type="entry name" value="SCO1"/>
    <property type="match status" value="1"/>
</dbReference>
<evidence type="ECO:0000256" key="3">
    <source>
        <dbReference type="ARBA" id="ARBA00022723"/>
    </source>
</evidence>
<dbReference type="FunFam" id="3.40.30.10:FF:000013">
    <property type="entry name" value="Blast:Protein SCO1 homolog, mitochondrial"/>
    <property type="match status" value="1"/>
</dbReference>
<dbReference type="GO" id="GO:0005507">
    <property type="term" value="F:copper ion binding"/>
    <property type="evidence" value="ECO:0007669"/>
    <property type="project" value="InterPro"/>
</dbReference>
<evidence type="ECO:0000256" key="10">
    <source>
        <dbReference type="PIRSR" id="PIRSR603782-2"/>
    </source>
</evidence>
<name>A0A1E4TLM1_9ASCO</name>
<evidence type="ECO:0000313" key="13">
    <source>
        <dbReference type="Proteomes" id="UP000095023"/>
    </source>
</evidence>
<dbReference type="GO" id="GO:0045454">
    <property type="term" value="P:cell redox homeostasis"/>
    <property type="evidence" value="ECO:0007669"/>
    <property type="project" value="UniProtKB-ARBA"/>
</dbReference>
<dbReference type="InterPro" id="IPR017276">
    <property type="entry name" value="Synth_of_cyt-c-oxidase_Sco1/2"/>
</dbReference>
<feature type="disulfide bond" description="Redox-active" evidence="10">
    <location>
        <begin position="132"/>
        <end position="136"/>
    </location>
</feature>
<keyword evidence="6 8" id="KW-0496">Mitochondrion</keyword>
<evidence type="ECO:0000256" key="4">
    <source>
        <dbReference type="ARBA" id="ARBA00022792"/>
    </source>
</evidence>
<dbReference type="AlphaFoldDB" id="A0A1E4TLM1"/>
<evidence type="ECO:0000256" key="9">
    <source>
        <dbReference type="PIRSR" id="PIRSR037736-1"/>
    </source>
</evidence>
<evidence type="ECO:0000256" key="5">
    <source>
        <dbReference type="ARBA" id="ARBA00023008"/>
    </source>
</evidence>
<keyword evidence="5 9" id="KW-0186">Copper</keyword>
<dbReference type="InterPro" id="IPR036249">
    <property type="entry name" value="Thioredoxin-like_sf"/>
</dbReference>
<sequence length="274" mass="31494">MRPIARPNVRPLLRVRYNSTNPSNGTGGKYEFSRKPLTPQSTNFEEVKAKHEIGMFNWKAGLFFVVVAIGLTVVFQREKKRLELRRIAEENKTIGKPAIGGKFSMIDTNKQPFTEENLKGKFSLLYFGFTLCPDICPEELDNIVYIMEKLKKEGITIQPVFITCDPARDDPETIKDYLEEFHPDIIGLTGTYDDVKAMCKTYRVYFSTPPNVKPGQDYLVDHSIFFYLMDPEGNFVEALGRQYTKDQAVERIKDHITHWAPSDDKKSSKIFGIF</sequence>
<dbReference type="GO" id="GO:0033617">
    <property type="term" value="P:mitochondrial respiratory chain complex IV assembly"/>
    <property type="evidence" value="ECO:0007669"/>
    <property type="project" value="TreeGrafter"/>
</dbReference>
<feature type="binding site" evidence="9">
    <location>
        <position position="136"/>
    </location>
    <ligand>
        <name>Cu cation</name>
        <dbReference type="ChEBI" id="CHEBI:23378"/>
    </ligand>
</feature>
<keyword evidence="11" id="KW-1133">Transmembrane helix</keyword>
<keyword evidence="11" id="KW-0812">Transmembrane</keyword>
<dbReference type="Proteomes" id="UP000095023">
    <property type="component" value="Unassembled WGS sequence"/>
</dbReference>
<dbReference type="InterPro" id="IPR003782">
    <property type="entry name" value="SCO1/SenC"/>
</dbReference>
<keyword evidence="7 11" id="KW-0472">Membrane</keyword>
<accession>A0A1E4TLM1</accession>
<evidence type="ECO:0000256" key="1">
    <source>
        <dbReference type="ARBA" id="ARBA00004273"/>
    </source>
</evidence>
<evidence type="ECO:0000256" key="2">
    <source>
        <dbReference type="ARBA" id="ARBA00010996"/>
    </source>
</evidence>
<keyword evidence="10" id="KW-1015">Disulfide bond</keyword>
<keyword evidence="13" id="KW-1185">Reference proteome</keyword>
<dbReference type="PANTHER" id="PTHR12151:SF5">
    <property type="entry name" value="AT19154P"/>
    <property type="match status" value="1"/>
</dbReference>
<dbReference type="EMBL" id="KV453841">
    <property type="protein sequence ID" value="ODV92655.1"/>
    <property type="molecule type" value="Genomic_DNA"/>
</dbReference>
<evidence type="ECO:0008006" key="14">
    <source>
        <dbReference type="Google" id="ProtNLM"/>
    </source>
</evidence>
<comment type="subcellular location">
    <subcellularLocation>
        <location evidence="1 8">Mitochondrion inner membrane</location>
    </subcellularLocation>
</comment>
<reference evidence="13" key="1">
    <citation type="submission" date="2016-02" db="EMBL/GenBank/DDBJ databases">
        <title>Comparative genomics of biotechnologically important yeasts.</title>
        <authorList>
            <consortium name="DOE Joint Genome Institute"/>
            <person name="Riley R."/>
            <person name="Haridas S."/>
            <person name="Wolfe K.H."/>
            <person name="Lopes M.R."/>
            <person name="Hittinger C.T."/>
            <person name="Goker M."/>
            <person name="Salamov A."/>
            <person name="Wisecaver J."/>
            <person name="Long T.M."/>
            <person name="Aerts A.L."/>
            <person name="Barry K."/>
            <person name="Choi C."/>
            <person name="Clum A."/>
            <person name="Coughlan A.Y."/>
            <person name="Deshpande S."/>
            <person name="Douglass A.P."/>
            <person name="Hanson S.J."/>
            <person name="Klenk H.-P."/>
            <person name="Labutti K."/>
            <person name="Lapidus A."/>
            <person name="Lindquist E."/>
            <person name="Lipzen A."/>
            <person name="Meier-Kolthoff J.P."/>
            <person name="Ohm R.A."/>
            <person name="Otillar R.P."/>
            <person name="Pangilinan J."/>
            <person name="Peng Y."/>
            <person name="Rokas A."/>
            <person name="Rosa C.A."/>
            <person name="Scheuner C."/>
            <person name="Sibirny A.A."/>
            <person name="Slot J.C."/>
            <person name="Stielow J.B."/>
            <person name="Sun H."/>
            <person name="Kurtzman C.P."/>
            <person name="Blackwell M."/>
            <person name="Jeffries T.W."/>
            <person name="Grigoriev I.V."/>
        </authorList>
    </citation>
    <scope>NUCLEOTIDE SEQUENCE [LARGE SCALE GENOMIC DNA]</scope>
    <source>
        <strain evidence="13">NRRL Y-17796</strain>
    </source>
</reference>
<organism evidence="12 13">
    <name type="scientific">Tortispora caseinolytica NRRL Y-17796</name>
    <dbReference type="NCBI Taxonomy" id="767744"/>
    <lineage>
        <taxon>Eukaryota</taxon>
        <taxon>Fungi</taxon>
        <taxon>Dikarya</taxon>
        <taxon>Ascomycota</taxon>
        <taxon>Saccharomycotina</taxon>
        <taxon>Trigonopsidomycetes</taxon>
        <taxon>Trigonopsidales</taxon>
        <taxon>Trigonopsidaceae</taxon>
        <taxon>Tortispora</taxon>
    </lineage>
</organism>
<keyword evidence="4 8" id="KW-0999">Mitochondrion inner membrane</keyword>
<keyword evidence="3 9" id="KW-0479">Metal-binding</keyword>
<protein>
    <recommendedName>
        <fullName evidence="14">Thioredoxin domain-containing protein</fullName>
    </recommendedName>
</protein>
<dbReference type="Pfam" id="PF02630">
    <property type="entry name" value="SCO1-SenC"/>
    <property type="match status" value="1"/>
</dbReference>
<dbReference type="SUPFAM" id="SSF52833">
    <property type="entry name" value="Thioredoxin-like"/>
    <property type="match status" value="1"/>
</dbReference>
<comment type="similarity">
    <text evidence="2 8">Belongs to the SCO1/2 family.</text>
</comment>
<proteinExistence type="inferred from homology"/>
<dbReference type="GO" id="GO:0005743">
    <property type="term" value="C:mitochondrial inner membrane"/>
    <property type="evidence" value="ECO:0007669"/>
    <property type="project" value="UniProtKB-SubCell"/>
</dbReference>
<dbReference type="PANTHER" id="PTHR12151">
    <property type="entry name" value="ELECTRON TRANSPORT PROTIN SCO1/SENC FAMILY MEMBER"/>
    <property type="match status" value="1"/>
</dbReference>
<dbReference type="Gene3D" id="3.40.30.10">
    <property type="entry name" value="Glutaredoxin"/>
    <property type="match status" value="1"/>
</dbReference>
<dbReference type="GO" id="GO:0006878">
    <property type="term" value="P:intracellular copper ion homeostasis"/>
    <property type="evidence" value="ECO:0007669"/>
    <property type="project" value="UniProtKB-UniRule"/>
</dbReference>
<evidence type="ECO:0000256" key="8">
    <source>
        <dbReference type="PIRNR" id="PIRNR037736"/>
    </source>
</evidence>
<dbReference type="OrthoDB" id="270009at2759"/>
<gene>
    <name evidence="12" type="ORF">CANCADRAFT_1246</name>
</gene>
<evidence type="ECO:0000256" key="7">
    <source>
        <dbReference type="ARBA" id="ARBA00023136"/>
    </source>
</evidence>